<dbReference type="GO" id="GO:0017056">
    <property type="term" value="F:structural constituent of nuclear pore"/>
    <property type="evidence" value="ECO:0007669"/>
    <property type="project" value="TreeGrafter"/>
</dbReference>
<sequence length="2152" mass="236547">MSTSTAALLQSYQPDRFNKLRSLLSSLFSPTASSTPHVTREIYTELEKAKPWFLNLLRVPPPKAEEKTEVEKGSIKIKGKSSTLNPEFIAETLFLSTELSLSELYCAHLLRAGIKLQSRYGNRPATETAVLLFHMERLDMLACLHLIFDPAVMTEGVDGSALDGLRAFGKDLKGSIAELDGGKEGSLVERALLDLDHTKDSIKKLQGSIDSVSGRGALTTGYSFNSTPTATSSATPAGPKLSPEVIQERVFSLKGERNALGHFLFLMSYTRNMRKKEVQSLIRWLAKLEKDDVEGEERGLVGYLVTTALAAFDLNDIKLADVDHDKIIQERFLRDTQFIKIMTSEIVERPWKFAPLQSAITLQWALFLVEAFRHNRNLEQETRLTEEAVESMASNAIRNDAFQFLTSTVVSGSSSLSSDTSSSTSATNSLVLASDTSSGAASNDTQNSGSKTRQENVVDPSFKWYILTQVDLLIGNFVTTMSPILRKIKHKEEDAILNPNPASSSRRSLGASASHGPNSSATAAPSSPPRADVEALFILVAAVYRDCPADAGLKFWNDKEGRLFAFLRWAADSRTAGMIRALFEMLASLSVGPQSSTFAFDFLATDEGERIDVDSSSENSLRVCSWSSLFAALSFYATQLPKITTNSQTSLTQSVNMASQPRRDSNSPSTIPPDEITLLKSFLLLLKNVVLYSPVARAALYENQQFKSIPTLLLLINSNVSIGFKAALFDTLAAFCGPEAGPLGADISKQMWVALDRLEIVPSPRNATAFGEGSLYRSSSFGASRSSLSSGGIITEFQDAESSAKTYPATTSFVHLLDSLIHTPAKSSSLITGFEIDSPTLPDSMGSGSRTPGISAYVRFVLEDVFLKAPKLVYSNPAERWNLTERSLCFIEKCLASYDLSPLLAEEAVGGYPGGSFGKAGGQQRSAVVVLALHPGFEVLRKFLTEPALLKGLFEVVSVGLDGLAEDSGRTSSMTKAVLRSLRIVYRILQIQSLFIEVLLPTLAESSNSFGFNTASLLSAIAPLDQHLLYSHPVVVQIALFVNYAEDLEFSLLAVKIISLLSQSAFFMATDRFENVYSSHMNRLVGIIDSSDESLRILDGFVRKLEVNAIDGWSPEDPLESLLAPTSSISDEDYTEVIRSSILDLLIQNTAASCPGPNIAHFLSGFNLNKSSSELAIDDPQAQGTTLSCLHIVFELLAQGAKRDTDDEEADLDKIVLWEQNPSLAEKCARLVYQLCVHEFTGQATTRYIRTREDYCARQLASFPLVAPSVSRGISGSIIYPNGQQIPCSAADLASFLRFRSFVLDTVSLELHIINPTGLHATKLVDILFKSPLSVQDAYVAHVAGMDTHGQPLAKIIDVLLSLDFEWKDSIDDADMKLVFFAKIDFNTCLQVNDRGCEVYDIRALLSAMNAVRRKHQQMGALSSDPQQKAIRAETRGILLTLAAENHRREVAYAKQQCLISWQRALDVCLFKSFELVPIDQRESLIFDLLQAIFHHLSLPDCTPQDSELLGQTLLSLVTKLRQGRQEQTLRVEDGKVNGSLPSEKLQSLLRRIIELIIRAGTTELFRGNLYTVLANYLQLVTLSSTTENHSASNAIEEESGLTFKSAAQSSVLESGSLSILVGAMDRLAPIICKDALDGSQIWKTVAYTALESLVTASRTDRSHKLLNLLARHGYLRNFVQSLKDTEEELRRVLVPDPDDLNAFYVFEAKSSLLIQISLTRNGAERLLEARLFETLSQCYMFEDRPEAEDSMTDYDSFLPPAIERYHQILIPVLQLTTGVLSSVGSTSPVGITEALGFINAHRETILALLKDTPSVTSLISIKELSLLVSLFTHVLPRVAQEDLSLLSGFGAFHAALLALGGRFFLREKWEDLVVPTNDAEQADSQRPSPGTNRAENLFEYNMNLTVEDLHKNLLAYYVATTETGGGQQIQPVLSPSISSREPKHGAPTISAAIALFYETVIHLRSTVDQFQDIALKLSQPELLSTDDIEEIILSSTTEETSKYSTAQRKRLALQQLSKLQTSSHQQGCSALFLVDTLLLLIWRHFLHFLNNSLKDGSSEPNWNAIVPSSVSLRFSQNQSPGEMFGTSGGRKGVAREMWERSSEELSPALGKLESVDLPIELFGSEVNVRQSYVSIMVRRLREVLSAASADQ</sequence>
<evidence type="ECO:0000313" key="6">
    <source>
        <dbReference type="EMBL" id="CDZ97366.1"/>
    </source>
</evidence>
<dbReference type="PANTHER" id="PTHR31344">
    <property type="entry name" value="NUCLEAR PORE COMPLEX PROTEIN NUP205"/>
    <property type="match status" value="1"/>
</dbReference>
<dbReference type="GO" id="GO:0044611">
    <property type="term" value="C:nuclear pore inner ring"/>
    <property type="evidence" value="ECO:0007669"/>
    <property type="project" value="TreeGrafter"/>
</dbReference>
<dbReference type="InterPro" id="IPR021827">
    <property type="entry name" value="Nup186/Nup192/Nup205"/>
</dbReference>
<evidence type="ECO:0000256" key="2">
    <source>
        <dbReference type="ARBA" id="ARBA00005892"/>
    </source>
</evidence>
<name>A0A0F7SF54_PHARH</name>
<protein>
    <submittedName>
        <fullName evidence="6">Uncharacterized conserved protein</fullName>
    </submittedName>
</protein>
<feature type="region of interest" description="Disordered" evidence="5">
    <location>
        <begin position="651"/>
        <end position="671"/>
    </location>
</feature>
<dbReference type="EMBL" id="LN483167">
    <property type="protein sequence ID" value="CDZ97366.1"/>
    <property type="molecule type" value="Genomic_DNA"/>
</dbReference>
<feature type="region of interest" description="Disordered" evidence="5">
    <location>
        <begin position="434"/>
        <end position="454"/>
    </location>
</feature>
<comment type="subcellular location">
    <subcellularLocation>
        <location evidence="1">Nucleus</location>
    </subcellularLocation>
</comment>
<accession>A0A0F7SF54</accession>
<dbReference type="Pfam" id="PF11894">
    <property type="entry name" value="Nup192"/>
    <property type="match status" value="1"/>
</dbReference>
<comment type="similarity">
    <text evidence="2">Belongs to the NUP186/NUP192/NUP205 family.</text>
</comment>
<reference evidence="6" key="1">
    <citation type="submission" date="2014-08" db="EMBL/GenBank/DDBJ databases">
        <authorList>
            <person name="Sharma Rahul"/>
            <person name="Thines Marco"/>
        </authorList>
    </citation>
    <scope>NUCLEOTIDE SEQUENCE</scope>
</reference>
<feature type="compositionally biased region" description="Polar residues" evidence="5">
    <location>
        <begin position="435"/>
        <end position="451"/>
    </location>
</feature>
<evidence type="ECO:0000256" key="1">
    <source>
        <dbReference type="ARBA" id="ARBA00004123"/>
    </source>
</evidence>
<keyword evidence="4" id="KW-0539">Nucleus</keyword>
<feature type="region of interest" description="Disordered" evidence="5">
    <location>
        <begin position="496"/>
        <end position="528"/>
    </location>
</feature>
<organism evidence="6">
    <name type="scientific">Phaffia rhodozyma</name>
    <name type="common">Yeast</name>
    <name type="synonym">Xanthophyllomyces dendrorhous</name>
    <dbReference type="NCBI Taxonomy" id="264483"/>
    <lineage>
        <taxon>Eukaryota</taxon>
        <taxon>Fungi</taxon>
        <taxon>Dikarya</taxon>
        <taxon>Basidiomycota</taxon>
        <taxon>Agaricomycotina</taxon>
        <taxon>Tremellomycetes</taxon>
        <taxon>Cystofilobasidiales</taxon>
        <taxon>Mrakiaceae</taxon>
        <taxon>Phaffia</taxon>
    </lineage>
</organism>
<evidence type="ECO:0000256" key="5">
    <source>
        <dbReference type="SAM" id="MobiDB-lite"/>
    </source>
</evidence>
<dbReference type="PANTHER" id="PTHR31344:SF0">
    <property type="entry name" value="NUCLEAR PORE COMPLEX PROTEIN NUP205"/>
    <property type="match status" value="1"/>
</dbReference>
<evidence type="ECO:0000256" key="4">
    <source>
        <dbReference type="ARBA" id="ARBA00023242"/>
    </source>
</evidence>
<proteinExistence type="inferred from homology"/>
<dbReference type="GO" id="GO:0006999">
    <property type="term" value="P:nuclear pore organization"/>
    <property type="evidence" value="ECO:0007669"/>
    <property type="project" value="TreeGrafter"/>
</dbReference>
<keyword evidence="3" id="KW-0813">Transport</keyword>
<evidence type="ECO:0000256" key="3">
    <source>
        <dbReference type="ARBA" id="ARBA00022448"/>
    </source>
</evidence>
<feature type="compositionally biased region" description="Low complexity" evidence="5">
    <location>
        <begin position="502"/>
        <end position="525"/>
    </location>
</feature>